<dbReference type="AlphaFoldDB" id="A0A286RBT8"/>
<reference evidence="1 2" key="1">
    <citation type="journal article" name="Front. Microbiol.">
        <title>Sugar Metabolism of the First Thermophilic Planctomycete Thermogutta terrifontis: Comparative Genomic and Transcriptomic Approaches.</title>
        <authorList>
            <person name="Elcheninov A.G."/>
            <person name="Menzel P."/>
            <person name="Gudbergsdottir S.R."/>
            <person name="Slesarev A.I."/>
            <person name="Kadnikov V.V."/>
            <person name="Krogh A."/>
            <person name="Bonch-Osmolovskaya E.A."/>
            <person name="Peng X."/>
            <person name="Kublanov I.V."/>
        </authorList>
    </citation>
    <scope>NUCLEOTIDE SEQUENCE [LARGE SCALE GENOMIC DNA]</scope>
    <source>
        <strain evidence="1 2">R1</strain>
    </source>
</reference>
<keyword evidence="2" id="KW-1185">Reference proteome</keyword>
<protein>
    <submittedName>
        <fullName evidence="1">Uncharacterized protein</fullName>
    </submittedName>
</protein>
<gene>
    <name evidence="1" type="ORF">THTE_0817</name>
</gene>
<accession>A0A286RBT8</accession>
<organism evidence="1 2">
    <name type="scientific">Thermogutta terrifontis</name>
    <dbReference type="NCBI Taxonomy" id="1331910"/>
    <lineage>
        <taxon>Bacteria</taxon>
        <taxon>Pseudomonadati</taxon>
        <taxon>Planctomycetota</taxon>
        <taxon>Planctomycetia</taxon>
        <taxon>Pirellulales</taxon>
        <taxon>Thermoguttaceae</taxon>
        <taxon>Thermogutta</taxon>
    </lineage>
</organism>
<dbReference type="EMBL" id="CP018477">
    <property type="protein sequence ID" value="ASV73419.1"/>
    <property type="molecule type" value="Genomic_DNA"/>
</dbReference>
<dbReference type="KEGG" id="ttf:THTE_0817"/>
<name>A0A286RBT8_9BACT</name>
<dbReference type="Proteomes" id="UP000215086">
    <property type="component" value="Chromosome"/>
</dbReference>
<proteinExistence type="predicted"/>
<evidence type="ECO:0000313" key="2">
    <source>
        <dbReference type="Proteomes" id="UP000215086"/>
    </source>
</evidence>
<evidence type="ECO:0000313" key="1">
    <source>
        <dbReference type="EMBL" id="ASV73419.1"/>
    </source>
</evidence>
<sequence>MDGARGPEAATFWVCYNERASAWRHRSQGFSPSLSAGVAMSHGLGAGRVIGPVWPWVVVAVFLVFECGEV</sequence>